<dbReference type="GO" id="GO:0140107">
    <property type="term" value="F:high-affinity potassium ion transmembrane transporter activity"/>
    <property type="evidence" value="ECO:0007669"/>
    <property type="project" value="TreeGrafter"/>
</dbReference>
<reference evidence="12" key="1">
    <citation type="journal article" date="2022" name="Microb. Genom.">
        <title>A global pangenome for the wheat fungal pathogen Pyrenophora tritici-repentis and prediction of effector protein structural homology.</title>
        <authorList>
            <person name="Moolhuijzen P.M."/>
            <person name="See P.T."/>
            <person name="Shi G."/>
            <person name="Powell H.R."/>
            <person name="Cockram J."/>
            <person name="Jorgensen L.N."/>
            <person name="Benslimane H."/>
            <person name="Strelkov S.E."/>
            <person name="Turner J."/>
            <person name="Liu Z."/>
            <person name="Moffat C.S."/>
        </authorList>
    </citation>
    <scope>NUCLEOTIDE SEQUENCE [LARGE SCALE GENOMIC DNA]</scope>
</reference>
<organism evidence="11 12">
    <name type="scientific">Pyrenophora tritici-repentis</name>
    <dbReference type="NCBI Taxonomy" id="45151"/>
    <lineage>
        <taxon>Eukaryota</taxon>
        <taxon>Fungi</taxon>
        <taxon>Dikarya</taxon>
        <taxon>Ascomycota</taxon>
        <taxon>Pezizomycotina</taxon>
        <taxon>Dothideomycetes</taxon>
        <taxon>Pleosporomycetidae</taxon>
        <taxon>Pleosporales</taxon>
        <taxon>Pleosporineae</taxon>
        <taxon>Pleosporaceae</taxon>
        <taxon>Pyrenophora</taxon>
    </lineage>
</organism>
<evidence type="ECO:0000256" key="2">
    <source>
        <dbReference type="ARBA" id="ARBA00022448"/>
    </source>
</evidence>
<feature type="compositionally biased region" description="Basic residues" evidence="9">
    <location>
        <begin position="542"/>
        <end position="557"/>
    </location>
</feature>
<feature type="region of interest" description="Disordered" evidence="9">
    <location>
        <begin position="482"/>
        <end position="557"/>
    </location>
</feature>
<evidence type="ECO:0000256" key="1">
    <source>
        <dbReference type="ARBA" id="ARBA00004141"/>
    </source>
</evidence>
<evidence type="ECO:0000256" key="5">
    <source>
        <dbReference type="ARBA" id="ARBA00022958"/>
    </source>
</evidence>
<feature type="compositionally biased region" description="Low complexity" evidence="9">
    <location>
        <begin position="257"/>
        <end position="274"/>
    </location>
</feature>
<dbReference type="Proteomes" id="UP000249757">
    <property type="component" value="Unassembled WGS sequence"/>
</dbReference>
<dbReference type="GO" id="GO:0005886">
    <property type="term" value="C:plasma membrane"/>
    <property type="evidence" value="ECO:0007669"/>
    <property type="project" value="TreeGrafter"/>
</dbReference>
<feature type="compositionally biased region" description="Pro residues" evidence="9">
    <location>
        <begin position="432"/>
        <end position="449"/>
    </location>
</feature>
<feature type="region of interest" description="Disordered" evidence="9">
    <location>
        <begin position="49"/>
        <end position="70"/>
    </location>
</feature>
<feature type="transmembrane region" description="Helical" evidence="10">
    <location>
        <begin position="599"/>
        <end position="620"/>
    </location>
</feature>
<keyword evidence="2" id="KW-0813">Transport</keyword>
<feature type="transmembrane region" description="Helical" evidence="10">
    <location>
        <begin position="828"/>
        <end position="846"/>
    </location>
</feature>
<keyword evidence="5" id="KW-0630">Potassium</keyword>
<proteinExistence type="predicted"/>
<dbReference type="InterPro" id="IPR004773">
    <property type="entry name" value="K/Na_transp_Trk1/HKT1"/>
</dbReference>
<evidence type="ECO:0000313" key="11">
    <source>
        <dbReference type="EMBL" id="KAI1509727.1"/>
    </source>
</evidence>
<dbReference type="InterPro" id="IPR003445">
    <property type="entry name" value="Cat_transpt"/>
</dbReference>
<evidence type="ECO:0000256" key="6">
    <source>
        <dbReference type="ARBA" id="ARBA00022989"/>
    </source>
</evidence>
<dbReference type="EMBL" id="NRDI02000019">
    <property type="protein sequence ID" value="KAI1509727.1"/>
    <property type="molecule type" value="Genomic_DNA"/>
</dbReference>
<feature type="transmembrane region" description="Helical" evidence="10">
    <location>
        <begin position="958"/>
        <end position="978"/>
    </location>
</feature>
<dbReference type="PANTHER" id="PTHR31064:SF5">
    <property type="entry name" value="POTASSIUM ION TRANSPORTER (EUROFUNG)"/>
    <property type="match status" value="1"/>
</dbReference>
<keyword evidence="7" id="KW-0406">Ion transport</keyword>
<dbReference type="NCBIfam" id="TIGR00934">
    <property type="entry name" value="2a38euk"/>
    <property type="match status" value="1"/>
</dbReference>
<feature type="compositionally biased region" description="Basic and acidic residues" evidence="9">
    <location>
        <begin position="294"/>
        <end position="308"/>
    </location>
</feature>
<evidence type="ECO:0000256" key="9">
    <source>
        <dbReference type="SAM" id="MobiDB-lite"/>
    </source>
</evidence>
<keyword evidence="12" id="KW-1185">Reference proteome</keyword>
<feature type="transmembrane region" description="Helical" evidence="10">
    <location>
        <begin position="1107"/>
        <end position="1130"/>
    </location>
</feature>
<evidence type="ECO:0000313" key="12">
    <source>
        <dbReference type="Proteomes" id="UP000249757"/>
    </source>
</evidence>
<dbReference type="AlphaFoldDB" id="A0A922SWR3"/>
<feature type="region of interest" description="Disordered" evidence="9">
    <location>
        <begin position="413"/>
        <end position="465"/>
    </location>
</feature>
<feature type="region of interest" description="Disordered" evidence="9">
    <location>
        <begin position="257"/>
        <end position="366"/>
    </location>
</feature>
<dbReference type="Pfam" id="PF02386">
    <property type="entry name" value="TrkH"/>
    <property type="match status" value="1"/>
</dbReference>
<evidence type="ECO:0000256" key="8">
    <source>
        <dbReference type="ARBA" id="ARBA00023136"/>
    </source>
</evidence>
<feature type="transmembrane region" description="Helical" evidence="10">
    <location>
        <begin position="1078"/>
        <end position="1095"/>
    </location>
</feature>
<feature type="transmembrane region" description="Helical" evidence="10">
    <location>
        <begin position="1020"/>
        <end position="1040"/>
    </location>
</feature>
<evidence type="ECO:0000256" key="7">
    <source>
        <dbReference type="ARBA" id="ARBA00023065"/>
    </source>
</evidence>
<feature type="transmembrane region" description="Helical" evidence="10">
    <location>
        <begin position="895"/>
        <end position="920"/>
    </location>
</feature>
<name>A0A922SWR3_9PLEO</name>
<keyword evidence="8 10" id="KW-0472">Membrane</keyword>
<keyword evidence="3" id="KW-0633">Potassium transport</keyword>
<evidence type="ECO:0000256" key="10">
    <source>
        <dbReference type="SAM" id="Phobius"/>
    </source>
</evidence>
<protein>
    <submittedName>
        <fullName evidence="11">Potassium transport protein</fullName>
    </submittedName>
</protein>
<keyword evidence="6 10" id="KW-1133">Transmembrane helix</keyword>
<comment type="subcellular location">
    <subcellularLocation>
        <location evidence="1">Membrane</location>
        <topology evidence="1">Multi-pass membrane protein</topology>
    </subcellularLocation>
</comment>
<dbReference type="GO" id="GO:1990573">
    <property type="term" value="P:potassium ion import across plasma membrane"/>
    <property type="evidence" value="ECO:0007669"/>
    <property type="project" value="TreeGrafter"/>
</dbReference>
<comment type="caution">
    <text evidence="11">The sequence shown here is derived from an EMBL/GenBank/DDBJ whole genome shotgun (WGS) entry which is preliminary data.</text>
</comment>
<feature type="region of interest" description="Disordered" evidence="9">
    <location>
        <begin position="717"/>
        <end position="737"/>
    </location>
</feature>
<dbReference type="InterPro" id="IPR051143">
    <property type="entry name" value="TrkH_K-transport"/>
</dbReference>
<evidence type="ECO:0000256" key="4">
    <source>
        <dbReference type="ARBA" id="ARBA00022692"/>
    </source>
</evidence>
<sequence>MSSFDYSQQYYGGFDPESLRALAKARCVKATETDDDKRIVALLMQQENETGCHPFPNDDNMSELESGKAWDAGKPFPAQASLAAQKKDDEGWEVAGVKSKKGKGQAQPKKKMAATLVPVSKPAVVVPKSPVASLSKAELGTAVKDDAISVAETGVFVFCPIPQIVWPKSKAGSSTKTSIIAGPVKGKDGKMPIPISQLAAEWDALWTGCPKSPLQCVVKKTSHVGKTADKAALPKPAPKIASADVSKSADPVVPVVPAEPASSSSKTESLVSSSPATRKSWDWASEVEEEEAERELATKKKQEEKPVEEAVLPPTPDEPEKPAATEDDNFEAGEKPENLPAAPSPVATEATEQSEDIPATASPTVFDTADEISEITAHVGIQKEDVAMSVASDMDVSGPAPSTEDVAVVIESSPSVPPTVPEPAHEHVPIALPTPPLTPGNTSPPPSTAPFPKISRAQRRREKKARQEYLFYDELVDQEMRSTEAFMPGDEAITSTVPPIEESSDNIDTTEHEQSVHPSPAPSAADSDDEAEFFDATPANKPKPKKSGKKGGKKAQKRAAKTAAVTQVTEQVPTQSVAEKTKTLFHGVDLKALKTYQQIFLYIVPIITNLGFINILVVVVRLRWFSQKLKGITAAHRRPVSRNETSEQQGQIAANISETRDIEGGLTGETVSEKRPVVQTESSQEGAKDESKDEANLPHIKFAPDPRLRANEKGALYIPGPRERDNGEPITMTSDDEDEDQIKPIADSSYAMRRTKSNTRSMRSTRSMSKATSVDRVVSSMFVLGSTSSATRSESKPRREPLDLSSLTPEELGGVEYRALRVLLKITIGYFFGLHIFGVICLLPWIHLAPSKYQDLLASHGVDKTWWAFYSAQTMVNNLGLTLTPDSMISFRDTVWPMIVMSFLAFAGNTFYPCFLRLLIWTINKLSPSGSSLQESTRFLLDHPRRCYTLLFPSTATWILATILIILNFIDTLLIIVLDLDNSEVNVLAVGHRILAAIFQSASSRHTGTSTFNLANVNPAVQFSLLVMMYISVYPIAISIRMSESYEEKPVGLYAAEESLDEDKGSKTYLINHMRNQLSFDLWYIFLGVFCICIGESKRIMNNADPAFSVFAVFFEVVSAYGNVGLSLGYPTNATSLSGHFNVFGKVVICFMMLRGRHRGLPYALDRAINLPSDIVGGDDEQEKYRDKEDEDVTSVAEARPVGAEPKFARGRKMMRALTQ</sequence>
<feature type="region of interest" description="Disordered" evidence="9">
    <location>
        <begin position="666"/>
        <end position="694"/>
    </location>
</feature>
<accession>A0A922SWR3</accession>
<dbReference type="PANTHER" id="PTHR31064">
    <property type="entry name" value="POTASSIUM TRANSPORT PROTEIN DDB_G0292412-RELATED"/>
    <property type="match status" value="1"/>
</dbReference>
<dbReference type="GO" id="GO:0030007">
    <property type="term" value="P:intracellular potassium ion homeostasis"/>
    <property type="evidence" value="ECO:0007669"/>
    <property type="project" value="TreeGrafter"/>
</dbReference>
<evidence type="ECO:0000256" key="3">
    <source>
        <dbReference type="ARBA" id="ARBA00022538"/>
    </source>
</evidence>
<keyword evidence="4 10" id="KW-0812">Transmembrane</keyword>
<gene>
    <name evidence="11" type="ORF">Ptr86124_011313</name>
</gene>